<evidence type="ECO:0000313" key="3">
    <source>
        <dbReference type="Proteomes" id="UP000195128"/>
    </source>
</evidence>
<dbReference type="OrthoDB" id="7022011at2"/>
<organism evidence="2 3">
    <name type="scientific">Pseudomonas syringae</name>
    <dbReference type="NCBI Taxonomy" id="317"/>
    <lineage>
        <taxon>Bacteria</taxon>
        <taxon>Pseudomonadati</taxon>
        <taxon>Pseudomonadota</taxon>
        <taxon>Gammaproteobacteria</taxon>
        <taxon>Pseudomonadales</taxon>
        <taxon>Pseudomonadaceae</taxon>
        <taxon>Pseudomonas</taxon>
    </lineage>
</organism>
<dbReference type="GO" id="GO:0004386">
    <property type="term" value="F:helicase activity"/>
    <property type="evidence" value="ECO:0007669"/>
    <property type="project" value="UniProtKB-KW"/>
</dbReference>
<sequence>MSLLRNLGAAFLLTAAAGANASSFIVTTDALVDAFNASTRATSNLSSSLKDDKIVQAAREDAASFVASSGEIRGARLESALQHIRQQLPELQATDGQLAQAILTI</sequence>
<dbReference type="InterPro" id="IPR012661">
    <property type="entry name" value="CHP02448"/>
</dbReference>
<accession>A0A244ESS4</accession>
<keyword evidence="2" id="KW-0547">Nucleotide-binding</keyword>
<keyword evidence="2" id="KW-0067">ATP-binding</keyword>
<keyword evidence="1" id="KW-0732">Signal</keyword>
<name>A0A244ESS4_PSESX</name>
<feature type="signal peptide" evidence="1">
    <location>
        <begin position="1"/>
        <end position="21"/>
    </location>
</feature>
<keyword evidence="2" id="KW-0378">Hydrolase</keyword>
<dbReference type="AlphaFoldDB" id="A0A244ESS4"/>
<proteinExistence type="predicted"/>
<evidence type="ECO:0000256" key="1">
    <source>
        <dbReference type="SAM" id="SignalP"/>
    </source>
</evidence>
<feature type="chain" id="PRO_5013054792" evidence="1">
    <location>
        <begin position="22"/>
        <end position="105"/>
    </location>
</feature>
<reference evidence="2 3" key="1">
    <citation type="submission" date="2017-01" db="EMBL/GenBank/DDBJ databases">
        <authorList>
            <person name="Mah S.A."/>
            <person name="Swanson W.J."/>
            <person name="Moy G.W."/>
            <person name="Vacquier V.D."/>
        </authorList>
    </citation>
    <scope>NUCLEOTIDE SEQUENCE [LARGE SCALE GENOMIC DNA]</scope>
    <source>
        <strain evidence="2">PDD-32b-74</strain>
    </source>
</reference>
<dbReference type="EMBL" id="MTSA01000006">
    <property type="protein sequence ID" value="OUM07546.1"/>
    <property type="molecule type" value="Genomic_DNA"/>
</dbReference>
<dbReference type="Pfam" id="PF09498">
    <property type="entry name" value="DUF2388"/>
    <property type="match status" value="1"/>
</dbReference>
<dbReference type="RefSeq" id="WP_084915942.1">
    <property type="nucleotide sequence ID" value="NZ_JAHZNS010000046.1"/>
</dbReference>
<evidence type="ECO:0000313" key="2">
    <source>
        <dbReference type="EMBL" id="OUM07546.1"/>
    </source>
</evidence>
<keyword evidence="2" id="KW-0347">Helicase</keyword>
<dbReference type="Proteomes" id="UP000195128">
    <property type="component" value="Unassembled WGS sequence"/>
</dbReference>
<dbReference type="NCBIfam" id="TIGR02448">
    <property type="entry name" value="conserverd hypothetical protein"/>
    <property type="match status" value="1"/>
</dbReference>
<gene>
    <name evidence="2" type="ORF">BW686_08775</name>
</gene>
<protein>
    <submittedName>
        <fullName evidence="2">Holliday junction resolvasome, helicase subunit</fullName>
    </submittedName>
</protein>
<comment type="caution">
    <text evidence="2">The sequence shown here is derived from an EMBL/GenBank/DDBJ whole genome shotgun (WGS) entry which is preliminary data.</text>
</comment>